<reference evidence="1 2" key="1">
    <citation type="submission" date="2019-08" db="EMBL/GenBank/DDBJ databases">
        <title>In-depth cultivation of the pig gut microbiome towards novel bacterial diversity and tailored functional studies.</title>
        <authorList>
            <person name="Wylensek D."/>
            <person name="Hitch T.C.A."/>
            <person name="Clavel T."/>
        </authorList>
    </citation>
    <scope>NUCLEOTIDE SEQUENCE [LARGE SCALE GENOMIC DNA]</scope>
    <source>
        <strain evidence="1 2">WCA-383-APC-5B</strain>
    </source>
</reference>
<evidence type="ECO:0000313" key="1">
    <source>
        <dbReference type="EMBL" id="MSR92527.1"/>
    </source>
</evidence>
<dbReference type="RefSeq" id="WP_206046715.1">
    <property type="nucleotide sequence ID" value="NZ_VULX01000034.1"/>
</dbReference>
<evidence type="ECO:0000313" key="2">
    <source>
        <dbReference type="Proteomes" id="UP000460287"/>
    </source>
</evidence>
<gene>
    <name evidence="1" type="ORF">FYJ33_14395</name>
</gene>
<dbReference type="EMBL" id="VULX01000034">
    <property type="protein sequence ID" value="MSR92527.1"/>
    <property type="molecule type" value="Genomic_DNA"/>
</dbReference>
<comment type="caution">
    <text evidence="1">The sequence shown here is derived from an EMBL/GenBank/DDBJ whole genome shotgun (WGS) entry which is preliminary data.</text>
</comment>
<sequence length="89" mass="10855">MAKSEQIGFSDFMKKYLKDEYEAKFCDYLYSIRSGHFHSGEMFFLEYDLNLDITLDYNFIEIRNRLSKSLYLLRKAFVQWIEKNIIKED</sequence>
<proteinExistence type="predicted"/>
<dbReference type="AlphaFoldDB" id="A0A7X2N0J5"/>
<keyword evidence="2" id="KW-1185">Reference proteome</keyword>
<organism evidence="1 2">
    <name type="scientific">Inconstantimicrobium porci</name>
    <dbReference type="NCBI Taxonomy" id="2652291"/>
    <lineage>
        <taxon>Bacteria</taxon>
        <taxon>Bacillati</taxon>
        <taxon>Bacillota</taxon>
        <taxon>Clostridia</taxon>
        <taxon>Eubacteriales</taxon>
        <taxon>Clostridiaceae</taxon>
        <taxon>Inconstantimicrobium</taxon>
    </lineage>
</organism>
<accession>A0A7X2N0J5</accession>
<name>A0A7X2N0J5_9CLOT</name>
<protein>
    <submittedName>
        <fullName evidence="1">Uncharacterized protein</fullName>
    </submittedName>
</protein>
<dbReference type="Proteomes" id="UP000460287">
    <property type="component" value="Unassembled WGS sequence"/>
</dbReference>